<gene>
    <name evidence="1" type="ORF">AVEN_96837_1</name>
</gene>
<dbReference type="EMBL" id="BGPR01053596">
    <property type="protein sequence ID" value="GBO30431.1"/>
    <property type="molecule type" value="Genomic_DNA"/>
</dbReference>
<organism evidence="1 2">
    <name type="scientific">Araneus ventricosus</name>
    <name type="common">Orbweaver spider</name>
    <name type="synonym">Epeira ventricosa</name>
    <dbReference type="NCBI Taxonomy" id="182803"/>
    <lineage>
        <taxon>Eukaryota</taxon>
        <taxon>Metazoa</taxon>
        <taxon>Ecdysozoa</taxon>
        <taxon>Arthropoda</taxon>
        <taxon>Chelicerata</taxon>
        <taxon>Arachnida</taxon>
        <taxon>Araneae</taxon>
        <taxon>Araneomorphae</taxon>
        <taxon>Entelegynae</taxon>
        <taxon>Araneoidea</taxon>
        <taxon>Araneidae</taxon>
        <taxon>Araneus</taxon>
    </lineage>
</organism>
<accession>A0A4Y2W0M2</accession>
<dbReference type="AlphaFoldDB" id="A0A4Y2W0M2"/>
<sequence>MAIEAYQPAGIEIYLNRRQNPSVGMMIFIRWLDTAWPGTSTCRWLDTAARNINLQVLKYSESKGRSPSIGMMIFFIRWLDTAMGTPINLQVLKYGESKAEARRISMMIYVRWLGAAARNINLHNCGLLEINVNEI</sequence>
<reference evidence="1 2" key="1">
    <citation type="journal article" date="2019" name="Sci. Rep.">
        <title>Orb-weaving spider Araneus ventricosus genome elucidates the spidroin gene catalogue.</title>
        <authorList>
            <person name="Kono N."/>
            <person name="Nakamura H."/>
            <person name="Ohtoshi R."/>
            <person name="Moran D.A.P."/>
            <person name="Shinohara A."/>
            <person name="Yoshida Y."/>
            <person name="Fujiwara M."/>
            <person name="Mori M."/>
            <person name="Tomita M."/>
            <person name="Arakawa K."/>
        </authorList>
    </citation>
    <scope>NUCLEOTIDE SEQUENCE [LARGE SCALE GENOMIC DNA]</scope>
</reference>
<protein>
    <submittedName>
        <fullName evidence="1">Uncharacterized protein</fullName>
    </submittedName>
</protein>
<keyword evidence="2" id="KW-1185">Reference proteome</keyword>
<dbReference type="Proteomes" id="UP000499080">
    <property type="component" value="Unassembled WGS sequence"/>
</dbReference>
<evidence type="ECO:0000313" key="2">
    <source>
        <dbReference type="Proteomes" id="UP000499080"/>
    </source>
</evidence>
<name>A0A4Y2W0M2_ARAVE</name>
<proteinExistence type="predicted"/>
<evidence type="ECO:0000313" key="1">
    <source>
        <dbReference type="EMBL" id="GBO30431.1"/>
    </source>
</evidence>
<comment type="caution">
    <text evidence="1">The sequence shown here is derived from an EMBL/GenBank/DDBJ whole genome shotgun (WGS) entry which is preliminary data.</text>
</comment>